<organism evidence="1 2">
    <name type="scientific">Serendipita vermifera MAFF 305830</name>
    <dbReference type="NCBI Taxonomy" id="933852"/>
    <lineage>
        <taxon>Eukaryota</taxon>
        <taxon>Fungi</taxon>
        <taxon>Dikarya</taxon>
        <taxon>Basidiomycota</taxon>
        <taxon>Agaricomycotina</taxon>
        <taxon>Agaricomycetes</taxon>
        <taxon>Sebacinales</taxon>
        <taxon>Serendipitaceae</taxon>
        <taxon>Serendipita</taxon>
    </lineage>
</organism>
<dbReference type="EMBL" id="KN824277">
    <property type="protein sequence ID" value="KIM33922.1"/>
    <property type="molecule type" value="Genomic_DNA"/>
</dbReference>
<keyword evidence="2" id="KW-1185">Reference proteome</keyword>
<evidence type="ECO:0000313" key="1">
    <source>
        <dbReference type="EMBL" id="KIM33922.1"/>
    </source>
</evidence>
<proteinExistence type="predicted"/>
<evidence type="ECO:0000313" key="2">
    <source>
        <dbReference type="Proteomes" id="UP000054097"/>
    </source>
</evidence>
<reference evidence="2" key="2">
    <citation type="submission" date="2015-01" db="EMBL/GenBank/DDBJ databases">
        <title>Evolutionary Origins and Diversification of the Mycorrhizal Mutualists.</title>
        <authorList>
            <consortium name="DOE Joint Genome Institute"/>
            <consortium name="Mycorrhizal Genomics Consortium"/>
            <person name="Kohler A."/>
            <person name="Kuo A."/>
            <person name="Nagy L.G."/>
            <person name="Floudas D."/>
            <person name="Copeland A."/>
            <person name="Barry K.W."/>
            <person name="Cichocki N."/>
            <person name="Veneault-Fourrey C."/>
            <person name="LaButti K."/>
            <person name="Lindquist E.A."/>
            <person name="Lipzen A."/>
            <person name="Lundell T."/>
            <person name="Morin E."/>
            <person name="Murat C."/>
            <person name="Riley R."/>
            <person name="Ohm R."/>
            <person name="Sun H."/>
            <person name="Tunlid A."/>
            <person name="Henrissat B."/>
            <person name="Grigoriev I.V."/>
            <person name="Hibbett D.S."/>
            <person name="Martin F."/>
        </authorList>
    </citation>
    <scope>NUCLEOTIDE SEQUENCE [LARGE SCALE GENOMIC DNA]</scope>
    <source>
        <strain evidence="2">MAFF 305830</strain>
    </source>
</reference>
<protein>
    <submittedName>
        <fullName evidence="1">Uncharacterized protein</fullName>
    </submittedName>
</protein>
<dbReference type="Proteomes" id="UP000054097">
    <property type="component" value="Unassembled WGS sequence"/>
</dbReference>
<reference evidence="1 2" key="1">
    <citation type="submission" date="2014-04" db="EMBL/GenBank/DDBJ databases">
        <authorList>
            <consortium name="DOE Joint Genome Institute"/>
            <person name="Kuo A."/>
            <person name="Zuccaro A."/>
            <person name="Kohler A."/>
            <person name="Nagy L.G."/>
            <person name="Floudas D."/>
            <person name="Copeland A."/>
            <person name="Barry K.W."/>
            <person name="Cichocki N."/>
            <person name="Veneault-Fourrey C."/>
            <person name="LaButti K."/>
            <person name="Lindquist E.A."/>
            <person name="Lipzen A."/>
            <person name="Lundell T."/>
            <person name="Morin E."/>
            <person name="Murat C."/>
            <person name="Sun H."/>
            <person name="Tunlid A."/>
            <person name="Henrissat B."/>
            <person name="Grigoriev I.V."/>
            <person name="Hibbett D.S."/>
            <person name="Martin F."/>
            <person name="Nordberg H.P."/>
            <person name="Cantor M.N."/>
            <person name="Hua S.X."/>
        </authorList>
    </citation>
    <scope>NUCLEOTIDE SEQUENCE [LARGE SCALE GENOMIC DNA]</scope>
    <source>
        <strain evidence="1 2">MAFF 305830</strain>
    </source>
</reference>
<name>A0A0C2XYI6_SERVB</name>
<dbReference type="HOGENOM" id="CLU_903634_0_0_1"/>
<sequence length="308" mass="33272">MSKPLDRRVLALRTTHSNNTDTQKRVVKGAQNIVPATRSKTVKKGVKSVDNVLETRPSSMAKKIMPDKAPLSSKSVNNITTARRTSVPSSPPLLVPAEPTVSPAPLSATDYLCIPLGRPVSSWPVEGEGTGIITSQAYPAHPEYISSFLHGLSERAVPSAIRLAGSEYNVHAWMYWVLATVADPRSEQAKGLLRSNPGGVLYAAQLQLATGLGNEIEEMARRAASRDYYYDFLIRACGHARAKEWISGRSGEFGKKKLIGRVGGSGSPPSSSSGGVCLRKRVLVGQGYKAYNDMVKRQLCEDPVLSEV</sequence>
<dbReference type="AlphaFoldDB" id="A0A0C2XYI6"/>
<gene>
    <name evidence="1" type="ORF">M408DRAFT_18897</name>
</gene>
<accession>A0A0C2XYI6</accession>